<sequence>MNTLRRAAIAASAALAIAAAGLGWQVYTGGELRRQFEHDVAAGRAVMPSARLVREDELAHLPAPVRRYVAYTGAVGRAFPYEYRARFRGRIRGGPDAPWMPIEVEQVSFTNPPARLFFLRATMMGLPVIGLHRYVGAHATMDIRIAGVFPVMRARGPEMDVSETVTLLNDMAILAPGTLLDPAITWEAVSSDTTAATFTNAGHTVRARIVFDRSGRLTDFVSDDRLAASPDGRRFARWRWSTPMRDYRHFGGPVLPSRGTARWHPPEGAYDYAELEVLDVKWSPADAPH</sequence>
<name>A0A933SDC7_UNCEI</name>
<reference evidence="1" key="1">
    <citation type="submission" date="2020-07" db="EMBL/GenBank/DDBJ databases">
        <title>Huge and variable diversity of episymbiotic CPR bacteria and DPANN archaea in groundwater ecosystems.</title>
        <authorList>
            <person name="He C.Y."/>
            <person name="Keren R."/>
            <person name="Whittaker M."/>
            <person name="Farag I.F."/>
            <person name="Doudna J."/>
            <person name="Cate J.H.D."/>
            <person name="Banfield J.F."/>
        </authorList>
    </citation>
    <scope>NUCLEOTIDE SEQUENCE</scope>
    <source>
        <strain evidence="1">NC_groundwater_1813_Pr3_B-0.1um_71_17</strain>
    </source>
</reference>
<dbReference type="Pfam" id="PF20181">
    <property type="entry name" value="DUF6544"/>
    <property type="match status" value="1"/>
</dbReference>
<dbReference type="InterPro" id="IPR046674">
    <property type="entry name" value="DUF6544"/>
</dbReference>
<gene>
    <name evidence="1" type="ORF">HZA61_06930</name>
</gene>
<dbReference type="Proteomes" id="UP000696931">
    <property type="component" value="Unassembled WGS sequence"/>
</dbReference>
<evidence type="ECO:0000313" key="1">
    <source>
        <dbReference type="EMBL" id="MBI5169205.1"/>
    </source>
</evidence>
<protein>
    <submittedName>
        <fullName evidence="1">Uncharacterized protein</fullName>
    </submittedName>
</protein>
<comment type="caution">
    <text evidence="1">The sequence shown here is derived from an EMBL/GenBank/DDBJ whole genome shotgun (WGS) entry which is preliminary data.</text>
</comment>
<accession>A0A933SDC7</accession>
<proteinExistence type="predicted"/>
<evidence type="ECO:0000313" key="2">
    <source>
        <dbReference type="Proteomes" id="UP000696931"/>
    </source>
</evidence>
<organism evidence="1 2">
    <name type="scientific">Eiseniibacteriota bacterium</name>
    <dbReference type="NCBI Taxonomy" id="2212470"/>
    <lineage>
        <taxon>Bacteria</taxon>
        <taxon>Candidatus Eiseniibacteriota</taxon>
    </lineage>
</organism>
<dbReference type="EMBL" id="JACRIW010000047">
    <property type="protein sequence ID" value="MBI5169205.1"/>
    <property type="molecule type" value="Genomic_DNA"/>
</dbReference>
<dbReference type="AlphaFoldDB" id="A0A933SDC7"/>